<reference evidence="2 3" key="1">
    <citation type="submission" date="2018-09" db="EMBL/GenBank/DDBJ databases">
        <title>Metagenome Assembled Genomes from an Advanced Water Purification Facility.</title>
        <authorList>
            <person name="Stamps B.W."/>
            <person name="Spear J.R."/>
        </authorList>
    </citation>
    <scope>NUCLEOTIDE SEQUENCE [LARGE SCALE GENOMIC DNA]</scope>
    <source>
        <strain evidence="2">Bin_27_1</strain>
    </source>
</reference>
<dbReference type="Pfam" id="PF07929">
    <property type="entry name" value="PRiA4_ORF3"/>
    <property type="match status" value="1"/>
</dbReference>
<name>A0A5C7SGG7_THASP</name>
<dbReference type="Proteomes" id="UP000321192">
    <property type="component" value="Unassembled WGS sequence"/>
</dbReference>
<dbReference type="PANTHER" id="PTHR41878:SF1">
    <property type="entry name" value="TNPR PROTEIN"/>
    <property type="match status" value="1"/>
</dbReference>
<dbReference type="Gene3D" id="3.10.290.30">
    <property type="entry name" value="MM3350-like"/>
    <property type="match status" value="1"/>
</dbReference>
<dbReference type="SUPFAM" id="SSF159941">
    <property type="entry name" value="MM3350-like"/>
    <property type="match status" value="1"/>
</dbReference>
<evidence type="ECO:0000313" key="2">
    <source>
        <dbReference type="EMBL" id="TXH82529.1"/>
    </source>
</evidence>
<dbReference type="EMBL" id="SSFD01000240">
    <property type="protein sequence ID" value="TXH82529.1"/>
    <property type="molecule type" value="Genomic_DNA"/>
</dbReference>
<accession>A0A5C7SGG7</accession>
<dbReference type="AlphaFoldDB" id="A0A5C7SGG7"/>
<feature type="domain" description="Plasmid pRiA4b Orf3-like" evidence="1">
    <location>
        <begin position="1"/>
        <end position="85"/>
    </location>
</feature>
<proteinExistence type="predicted"/>
<dbReference type="InterPro" id="IPR012912">
    <property type="entry name" value="Plasmid_pRiA4b_Orf3-like"/>
</dbReference>
<gene>
    <name evidence="2" type="ORF">E6Q80_15340</name>
</gene>
<sequence length="96" mass="10882">FKYIYDFGDHWEHRIKVEKRHPPDPILSASALCLTGANAAPPEDVGGAPGYADFLEAILDPDHPEHHAMREWCGEDFEPGRFDLSAVNERLERLKV</sequence>
<dbReference type="InterPro" id="IPR024047">
    <property type="entry name" value="MM3350-like_sf"/>
</dbReference>
<organism evidence="2 3">
    <name type="scientific">Thauera aminoaromatica</name>
    <dbReference type="NCBI Taxonomy" id="164330"/>
    <lineage>
        <taxon>Bacteria</taxon>
        <taxon>Pseudomonadati</taxon>
        <taxon>Pseudomonadota</taxon>
        <taxon>Betaproteobacteria</taxon>
        <taxon>Rhodocyclales</taxon>
        <taxon>Zoogloeaceae</taxon>
        <taxon>Thauera</taxon>
    </lineage>
</organism>
<evidence type="ECO:0000259" key="1">
    <source>
        <dbReference type="Pfam" id="PF07929"/>
    </source>
</evidence>
<dbReference type="PANTHER" id="PTHR41878">
    <property type="entry name" value="LEXA REPRESSOR-RELATED"/>
    <property type="match status" value="1"/>
</dbReference>
<feature type="non-terminal residue" evidence="2">
    <location>
        <position position="1"/>
    </location>
</feature>
<dbReference type="RefSeq" id="WP_276659923.1">
    <property type="nucleotide sequence ID" value="NZ_SSFD01000240.1"/>
</dbReference>
<comment type="caution">
    <text evidence="2">The sequence shown here is derived from an EMBL/GenBank/DDBJ whole genome shotgun (WGS) entry which is preliminary data.</text>
</comment>
<protein>
    <submittedName>
        <fullName evidence="2">Plasmid pRiA4b ORF-3 family protein</fullName>
    </submittedName>
</protein>
<evidence type="ECO:0000313" key="3">
    <source>
        <dbReference type="Proteomes" id="UP000321192"/>
    </source>
</evidence>